<dbReference type="EMBL" id="JAVYJV010000006">
    <property type="protein sequence ID" value="KAK4369085.1"/>
    <property type="molecule type" value="Genomic_DNA"/>
</dbReference>
<name>A0AAE1VR37_9SOLA</name>
<sequence length="121" mass="14717">MAKYFRGKEDADLFRKIKNDDFMRSAVIECYETLRYLLVGILEDKDDKMQGIFKILERAHQIDRKERFERINIYLTHNISWREKDRINDPNLGYQSKDENELIRYWVSYRGQTHLQGQVKP</sequence>
<proteinExistence type="predicted"/>
<reference evidence="2" key="1">
    <citation type="submission" date="2023-12" db="EMBL/GenBank/DDBJ databases">
        <title>Genome assembly of Anisodus tanguticus.</title>
        <authorList>
            <person name="Wang Y.-J."/>
        </authorList>
    </citation>
    <scope>NUCLEOTIDE SEQUENCE</scope>
    <source>
        <strain evidence="2">KB-2021</strain>
        <tissue evidence="2">Leaf</tissue>
    </source>
</reference>
<organism evidence="2 3">
    <name type="scientific">Anisodus tanguticus</name>
    <dbReference type="NCBI Taxonomy" id="243964"/>
    <lineage>
        <taxon>Eukaryota</taxon>
        <taxon>Viridiplantae</taxon>
        <taxon>Streptophyta</taxon>
        <taxon>Embryophyta</taxon>
        <taxon>Tracheophyta</taxon>
        <taxon>Spermatophyta</taxon>
        <taxon>Magnoliopsida</taxon>
        <taxon>eudicotyledons</taxon>
        <taxon>Gunneridae</taxon>
        <taxon>Pentapetalae</taxon>
        <taxon>asterids</taxon>
        <taxon>lamiids</taxon>
        <taxon>Solanales</taxon>
        <taxon>Solanaceae</taxon>
        <taxon>Solanoideae</taxon>
        <taxon>Hyoscyameae</taxon>
        <taxon>Anisodus</taxon>
    </lineage>
</organism>
<dbReference type="Proteomes" id="UP001291623">
    <property type="component" value="Unassembled WGS sequence"/>
</dbReference>
<accession>A0AAE1VR37</accession>
<evidence type="ECO:0000313" key="2">
    <source>
        <dbReference type="EMBL" id="KAK4369085.1"/>
    </source>
</evidence>
<dbReference type="AlphaFoldDB" id="A0AAE1VR37"/>
<keyword evidence="3" id="KW-1185">Reference proteome</keyword>
<dbReference type="InterPro" id="IPR058851">
    <property type="entry name" value="CALS1_helical"/>
</dbReference>
<evidence type="ECO:0000313" key="3">
    <source>
        <dbReference type="Proteomes" id="UP001291623"/>
    </source>
</evidence>
<comment type="caution">
    <text evidence="2">The sequence shown here is derived from an EMBL/GenBank/DDBJ whole genome shotgun (WGS) entry which is preliminary data.</text>
</comment>
<evidence type="ECO:0000259" key="1">
    <source>
        <dbReference type="Pfam" id="PF25968"/>
    </source>
</evidence>
<dbReference type="Pfam" id="PF25968">
    <property type="entry name" value="CALS1"/>
    <property type="match status" value="1"/>
</dbReference>
<protein>
    <recommendedName>
        <fullName evidence="1">Callose synthase helical domain-containing protein</fullName>
    </recommendedName>
</protein>
<feature type="domain" description="Callose synthase helical" evidence="1">
    <location>
        <begin position="1"/>
        <end position="49"/>
    </location>
</feature>
<gene>
    <name evidence="2" type="ORF">RND71_012877</name>
</gene>